<dbReference type="EMBL" id="BONI01000119">
    <property type="protein sequence ID" value="GIG11167.1"/>
    <property type="molecule type" value="Genomic_DNA"/>
</dbReference>
<protein>
    <recommendedName>
        <fullName evidence="3">Sulfotransferase family protein</fullName>
    </recommendedName>
</protein>
<dbReference type="AlphaFoldDB" id="A0A8J3L343"/>
<dbReference type="InterPro" id="IPR027417">
    <property type="entry name" value="P-loop_NTPase"/>
</dbReference>
<comment type="caution">
    <text evidence="1">The sequence shown here is derived from an EMBL/GenBank/DDBJ whole genome shotgun (WGS) entry which is preliminary data.</text>
</comment>
<accession>A0A8J3L343</accession>
<dbReference type="SUPFAM" id="SSF52540">
    <property type="entry name" value="P-loop containing nucleoside triphosphate hydrolases"/>
    <property type="match status" value="1"/>
</dbReference>
<dbReference type="Gene3D" id="3.40.50.300">
    <property type="entry name" value="P-loop containing nucleotide triphosphate hydrolases"/>
    <property type="match status" value="1"/>
</dbReference>
<evidence type="ECO:0008006" key="3">
    <source>
        <dbReference type="Google" id="ProtNLM"/>
    </source>
</evidence>
<organism evidence="1 2">
    <name type="scientific">Catellatospora coxensis</name>
    <dbReference type="NCBI Taxonomy" id="310354"/>
    <lineage>
        <taxon>Bacteria</taxon>
        <taxon>Bacillati</taxon>
        <taxon>Actinomycetota</taxon>
        <taxon>Actinomycetes</taxon>
        <taxon>Micromonosporales</taxon>
        <taxon>Micromonosporaceae</taxon>
        <taxon>Catellatospora</taxon>
    </lineage>
</organism>
<keyword evidence="2" id="KW-1185">Reference proteome</keyword>
<evidence type="ECO:0000313" key="2">
    <source>
        <dbReference type="Proteomes" id="UP000630887"/>
    </source>
</evidence>
<dbReference type="Proteomes" id="UP000630887">
    <property type="component" value="Unassembled WGS sequence"/>
</dbReference>
<proteinExistence type="predicted"/>
<reference evidence="1 2" key="1">
    <citation type="submission" date="2021-01" db="EMBL/GenBank/DDBJ databases">
        <title>Whole genome shotgun sequence of Catellatospora coxensis NBRC 107359.</title>
        <authorList>
            <person name="Komaki H."/>
            <person name="Tamura T."/>
        </authorList>
    </citation>
    <scope>NUCLEOTIDE SEQUENCE [LARGE SCALE GENOMIC DNA]</scope>
    <source>
        <strain evidence="1 2">NBRC 107359</strain>
    </source>
</reference>
<evidence type="ECO:0000313" key="1">
    <source>
        <dbReference type="EMBL" id="GIG11167.1"/>
    </source>
</evidence>
<dbReference type="RefSeq" id="WP_203699122.1">
    <property type="nucleotide sequence ID" value="NZ_BAAALC010000054.1"/>
</dbReference>
<gene>
    <name evidence="1" type="ORF">Cco03nite_78670</name>
</gene>
<sequence>MSATQPGLLVTGLPRSGTSWVGKMVEAGRQVVYVNEPLNVRHPPGRSPGVLDADVTHRFQYICADNEDVWLRAFRRTLALRYGVGRELRRNHAPYDIARMVKYATAFTTGRLRGRSAMLDDPYALMAVPWLAERFGVRSVVLVRDPVSLVGSYRKLGWHISLDELLGQPLLTRDLLADHVDELREAAAKEDEIHTTALLWRVVYDVVDRVHRHVPGVLVRRYEDFAMRPEEEFGALYAHFGLDFDERARAQVVAATTAGEQDSQRGFVRSGTSKTAFRPMDSKQALAAAQNRLSAEDAARVTAITGEVLDRFRPAGTAA</sequence>
<dbReference type="Pfam" id="PF13469">
    <property type="entry name" value="Sulfotransfer_3"/>
    <property type="match status" value="1"/>
</dbReference>
<name>A0A8J3L343_9ACTN</name>